<dbReference type="EMBL" id="ACDY02000001">
    <property type="protein sequence ID" value="EEZ72728.1"/>
    <property type="molecule type" value="Genomic_DNA"/>
</dbReference>
<dbReference type="AlphaFoldDB" id="D0W0J5"/>
<comment type="caution">
    <text evidence="1">The sequence shown here is derived from an EMBL/GenBank/DDBJ whole genome shotgun (WGS) entry which is preliminary data.</text>
</comment>
<reference evidence="1 2" key="1">
    <citation type="submission" date="2009-10" db="EMBL/GenBank/DDBJ databases">
        <authorList>
            <person name="Weinstock G."/>
            <person name="Sodergren E."/>
            <person name="Clifton S."/>
            <person name="Fulton L."/>
            <person name="Fulton B."/>
            <person name="Courtney L."/>
            <person name="Fronick C."/>
            <person name="Harrison M."/>
            <person name="Strong C."/>
            <person name="Farmer C."/>
            <person name="Delahaunty K."/>
            <person name="Markovic C."/>
            <person name="Hall O."/>
            <person name="Minx P."/>
            <person name="Tomlinson C."/>
            <person name="Mitreva M."/>
            <person name="Nelson J."/>
            <person name="Hou S."/>
            <person name="Wollam A."/>
            <person name="Pepin K.H."/>
            <person name="Johnson M."/>
            <person name="Bhonagiri V."/>
            <person name="Nash W.E."/>
            <person name="Warren W."/>
            <person name="Chinwalla A."/>
            <person name="Mardis E.R."/>
            <person name="Wilson R.K."/>
        </authorList>
    </citation>
    <scope>NUCLEOTIDE SEQUENCE [LARGE SCALE GENOMIC DNA]</scope>
    <source>
        <strain evidence="1 2">ATCC 14685</strain>
    </source>
</reference>
<accession>D0W0J5</accession>
<evidence type="ECO:0000313" key="2">
    <source>
        <dbReference type="Proteomes" id="UP000003294"/>
    </source>
</evidence>
<proteinExistence type="predicted"/>
<organism evidence="1 2">
    <name type="scientific">Neisseria cinerea ATCC 14685</name>
    <dbReference type="NCBI Taxonomy" id="546262"/>
    <lineage>
        <taxon>Bacteria</taxon>
        <taxon>Pseudomonadati</taxon>
        <taxon>Pseudomonadota</taxon>
        <taxon>Betaproteobacteria</taxon>
        <taxon>Neisseriales</taxon>
        <taxon>Neisseriaceae</taxon>
        <taxon>Neisseria</taxon>
    </lineage>
</organism>
<protein>
    <submittedName>
        <fullName evidence="1">Uncharacterized protein</fullName>
    </submittedName>
</protein>
<sequence>MARAQSLLFKKNTFYTIVIFRKDFGQNSHPIGNIFQGKGAIDHYNIEIPIPKANNRLKTCILFLIRQGNSLSGVKME</sequence>
<dbReference type="Proteomes" id="UP000003294">
    <property type="component" value="Unassembled WGS sequence"/>
</dbReference>
<dbReference type="STRING" id="546262.NEICINOT_03161"/>
<evidence type="ECO:0000313" key="1">
    <source>
        <dbReference type="EMBL" id="EEZ72728.1"/>
    </source>
</evidence>
<name>D0W0J5_NEICI</name>
<gene>
    <name evidence="1" type="ORF">NEICINOT_03161</name>
</gene>